<organism evidence="2 3">
    <name type="scientific">Paraburkholderia nemoris</name>
    <dbReference type="NCBI Taxonomy" id="2793076"/>
    <lineage>
        <taxon>Bacteria</taxon>
        <taxon>Pseudomonadati</taxon>
        <taxon>Pseudomonadota</taxon>
        <taxon>Betaproteobacteria</taxon>
        <taxon>Burkholderiales</taxon>
        <taxon>Burkholderiaceae</taxon>
        <taxon>Paraburkholderia</taxon>
    </lineage>
</organism>
<dbReference type="EMBL" id="CAJNBH010000012">
    <property type="protein sequence ID" value="CAE6779010.1"/>
    <property type="molecule type" value="Genomic_DNA"/>
</dbReference>
<proteinExistence type="predicted"/>
<keyword evidence="3" id="KW-1185">Reference proteome</keyword>
<sequence length="106" mass="11805">MAKGYWIGHVDVHDLERYKSYITANAEVFSRYGGRFVVRGGERLVKEGNSRARTVVIEFQDYATAVACYESAEYELVKAKRDCCSTADILIIEGYDGPQPGMSSPA</sequence>
<protein>
    <recommendedName>
        <fullName evidence="1">DUF1330 domain-containing protein</fullName>
    </recommendedName>
</protein>
<accession>A0ABN7M0U2</accession>
<dbReference type="Pfam" id="PF07045">
    <property type="entry name" value="DUF1330"/>
    <property type="match status" value="1"/>
</dbReference>
<name>A0ABN7M0U2_9BURK</name>
<dbReference type="SUPFAM" id="SSF54909">
    <property type="entry name" value="Dimeric alpha+beta barrel"/>
    <property type="match status" value="1"/>
</dbReference>
<comment type="caution">
    <text evidence="2">The sequence shown here is derived from an EMBL/GenBank/DDBJ whole genome shotgun (WGS) entry which is preliminary data.</text>
</comment>
<dbReference type="Gene3D" id="3.30.70.100">
    <property type="match status" value="1"/>
</dbReference>
<dbReference type="RefSeq" id="WP_200658995.1">
    <property type="nucleotide sequence ID" value="NZ_CAJNBH010000012.1"/>
</dbReference>
<gene>
    <name evidence="2" type="ORF">R69776_04217</name>
</gene>
<dbReference type="Proteomes" id="UP000673821">
    <property type="component" value="Unassembled WGS sequence"/>
</dbReference>
<dbReference type="InterPro" id="IPR010753">
    <property type="entry name" value="DUF1330"/>
</dbReference>
<reference evidence="2 3" key="1">
    <citation type="submission" date="2021-02" db="EMBL/GenBank/DDBJ databases">
        <authorList>
            <person name="Vanwijnsberghe S."/>
        </authorList>
    </citation>
    <scope>NUCLEOTIDE SEQUENCE [LARGE SCALE GENOMIC DNA]</scope>
    <source>
        <strain evidence="2 3">R-69776</strain>
    </source>
</reference>
<evidence type="ECO:0000313" key="3">
    <source>
        <dbReference type="Proteomes" id="UP000673821"/>
    </source>
</evidence>
<feature type="domain" description="DUF1330" evidence="1">
    <location>
        <begin position="3"/>
        <end position="95"/>
    </location>
</feature>
<dbReference type="InterPro" id="IPR011008">
    <property type="entry name" value="Dimeric_a/b-barrel"/>
</dbReference>
<evidence type="ECO:0000313" key="2">
    <source>
        <dbReference type="EMBL" id="CAE6779010.1"/>
    </source>
</evidence>
<dbReference type="PANTHER" id="PTHR41521:SF4">
    <property type="entry name" value="BLR0684 PROTEIN"/>
    <property type="match status" value="1"/>
</dbReference>
<evidence type="ECO:0000259" key="1">
    <source>
        <dbReference type="Pfam" id="PF07045"/>
    </source>
</evidence>
<dbReference type="PANTHER" id="PTHR41521">
    <property type="match status" value="1"/>
</dbReference>